<dbReference type="Gene3D" id="1.25.40.20">
    <property type="entry name" value="Ankyrin repeat-containing domain"/>
    <property type="match status" value="1"/>
</dbReference>
<accession>W7TIE2</accession>
<evidence type="ECO:0000256" key="5">
    <source>
        <dbReference type="SAM" id="SignalP"/>
    </source>
</evidence>
<keyword evidence="1" id="KW-0677">Repeat</keyword>
<evidence type="ECO:0000313" key="6">
    <source>
        <dbReference type="EMBL" id="EWM23278.1"/>
    </source>
</evidence>
<dbReference type="InterPro" id="IPR036770">
    <property type="entry name" value="Ankyrin_rpt-contain_sf"/>
</dbReference>
<feature type="chain" id="PRO_5005378286" evidence="5">
    <location>
        <begin position="22"/>
        <end position="310"/>
    </location>
</feature>
<dbReference type="Proteomes" id="UP000019335">
    <property type="component" value="Chromosome 17"/>
</dbReference>
<evidence type="ECO:0000256" key="1">
    <source>
        <dbReference type="ARBA" id="ARBA00022737"/>
    </source>
</evidence>
<dbReference type="PROSITE" id="PS50088">
    <property type="entry name" value="ANK_REPEAT"/>
    <property type="match status" value="1"/>
</dbReference>
<dbReference type="OrthoDB" id="1577640at2759"/>
<organism evidence="6 7">
    <name type="scientific">Nannochloropsis gaditana</name>
    <dbReference type="NCBI Taxonomy" id="72520"/>
    <lineage>
        <taxon>Eukaryota</taxon>
        <taxon>Sar</taxon>
        <taxon>Stramenopiles</taxon>
        <taxon>Ochrophyta</taxon>
        <taxon>Eustigmatophyceae</taxon>
        <taxon>Eustigmatales</taxon>
        <taxon>Monodopsidaceae</taxon>
        <taxon>Nannochloropsis</taxon>
    </lineage>
</organism>
<name>W7TIE2_9STRA</name>
<sequence>MPFVTASKLTLSVLFSSVTRAVTFSCVVCPPFRPLSPIVLAMSAASSSSKSSCSSSSSLPSDSTSTSCTSYVRADGVRMNYDPYTPEMRAKYGAPGRTDSEGFDPYSDSVGPGIYGGNVKRDADGKIVVGDQYQGHNPRPGPVYAGGGYAPIVEAMRLGPDALNDLLDACPEAVNEVTTGGATPLHMAGMSQRNQKGTAFLIARGGDIEAVDTYGYRPLHRMASNNLAVGAAALLDAGADPKAPAGIKRRYANAGNKGETDVEDTESGETPMDVARSAGAWDVVQLLLPYYTSGSRASSAGVSQTCDLPG</sequence>
<dbReference type="InterPro" id="IPR002110">
    <property type="entry name" value="Ankyrin_rpt"/>
</dbReference>
<keyword evidence="5" id="KW-0732">Signal</keyword>
<keyword evidence="2 3" id="KW-0040">ANK repeat</keyword>
<feature type="region of interest" description="Disordered" evidence="4">
    <location>
        <begin position="251"/>
        <end position="271"/>
    </location>
</feature>
<feature type="repeat" description="ANK" evidence="3">
    <location>
        <begin position="180"/>
        <end position="213"/>
    </location>
</feature>
<evidence type="ECO:0000256" key="2">
    <source>
        <dbReference type="ARBA" id="ARBA00023043"/>
    </source>
</evidence>
<feature type="signal peptide" evidence="5">
    <location>
        <begin position="1"/>
        <end position="21"/>
    </location>
</feature>
<dbReference type="SUPFAM" id="SSF48403">
    <property type="entry name" value="Ankyrin repeat"/>
    <property type="match status" value="1"/>
</dbReference>
<evidence type="ECO:0000313" key="7">
    <source>
        <dbReference type="Proteomes" id="UP000019335"/>
    </source>
</evidence>
<feature type="region of interest" description="Disordered" evidence="4">
    <location>
        <begin position="48"/>
        <end position="68"/>
    </location>
</feature>
<dbReference type="EMBL" id="AZIL01001693">
    <property type="protein sequence ID" value="EWM23278.1"/>
    <property type="molecule type" value="Genomic_DNA"/>
</dbReference>
<dbReference type="AlphaFoldDB" id="W7TIE2"/>
<dbReference type="PANTHER" id="PTHR24178">
    <property type="entry name" value="MOLTING PROTEIN MLT-4"/>
    <property type="match status" value="1"/>
</dbReference>
<reference evidence="6 7" key="1">
    <citation type="journal article" date="2014" name="Mol. Plant">
        <title>Chromosome Scale Genome Assembly and Transcriptome Profiling of Nannochloropsis gaditana in Nitrogen Depletion.</title>
        <authorList>
            <person name="Corteggiani Carpinelli E."/>
            <person name="Telatin A."/>
            <person name="Vitulo N."/>
            <person name="Forcato C."/>
            <person name="D'Angelo M."/>
            <person name="Schiavon R."/>
            <person name="Vezzi A."/>
            <person name="Giacometti G.M."/>
            <person name="Morosinotto T."/>
            <person name="Valle G."/>
        </authorList>
    </citation>
    <scope>NUCLEOTIDE SEQUENCE [LARGE SCALE GENOMIC DNA]</scope>
    <source>
        <strain evidence="6 7">B-31</strain>
    </source>
</reference>
<comment type="caution">
    <text evidence="6">The sequence shown here is derived from an EMBL/GenBank/DDBJ whole genome shotgun (WGS) entry which is preliminary data.</text>
</comment>
<dbReference type="PANTHER" id="PTHR24178:SF9">
    <property type="entry name" value="ANK_REP_REGION DOMAIN-CONTAINING PROTEIN"/>
    <property type="match status" value="1"/>
</dbReference>
<proteinExistence type="predicted"/>
<gene>
    <name evidence="6" type="ORF">Naga_100181g2</name>
</gene>
<evidence type="ECO:0000256" key="4">
    <source>
        <dbReference type="SAM" id="MobiDB-lite"/>
    </source>
</evidence>
<keyword evidence="7" id="KW-1185">Reference proteome</keyword>
<dbReference type="SMART" id="SM00248">
    <property type="entry name" value="ANK"/>
    <property type="match status" value="3"/>
</dbReference>
<evidence type="ECO:0000256" key="3">
    <source>
        <dbReference type="PROSITE-ProRule" id="PRU00023"/>
    </source>
</evidence>
<dbReference type="PROSITE" id="PS50297">
    <property type="entry name" value="ANK_REP_REGION"/>
    <property type="match status" value="1"/>
</dbReference>
<protein>
    <submittedName>
        <fullName evidence="6">Ankyrin repeat-containing domain protein</fullName>
    </submittedName>
</protein>